<proteinExistence type="predicted"/>
<evidence type="ECO:0000313" key="3">
    <source>
        <dbReference type="Proteomes" id="UP000007726"/>
    </source>
</evidence>
<organism evidence="2 3">
    <name type="scientific">Desulfitobacterium hafniense (strain DSM 10664 / DCB-2)</name>
    <dbReference type="NCBI Taxonomy" id="272564"/>
    <lineage>
        <taxon>Bacteria</taxon>
        <taxon>Bacillati</taxon>
        <taxon>Bacillota</taxon>
        <taxon>Clostridia</taxon>
        <taxon>Eubacteriales</taxon>
        <taxon>Desulfitobacteriaceae</taxon>
        <taxon>Desulfitobacterium</taxon>
    </lineage>
</organism>
<reference evidence="2 3" key="1">
    <citation type="journal article" date="2012" name="BMC Microbiol.">
        <title>Genome sequence of Desulfitobacterium hafniense DCB-2, a Gram-positive anaerobe capable of dehalogenation and metal reduction.</title>
        <authorList>
            <person name="Kim S.H."/>
            <person name="Harzman C."/>
            <person name="Davis J.K."/>
            <person name="Hutcheson R."/>
            <person name="Broderick J.B."/>
            <person name="Marsh T.L."/>
            <person name="Tiedje J.M."/>
        </authorList>
    </citation>
    <scope>NUCLEOTIDE SEQUENCE [LARGE SCALE GENOMIC DNA]</scope>
    <source>
        <strain evidence="3">DSM 10664 / DCB-2</strain>
    </source>
</reference>
<name>B8FNY4_DESHD</name>
<gene>
    <name evidence="2" type="ordered locus">Dhaf_1456</name>
</gene>
<protein>
    <submittedName>
        <fullName evidence="2">Uncharacterized protein</fullName>
    </submittedName>
</protein>
<evidence type="ECO:0000256" key="1">
    <source>
        <dbReference type="SAM" id="Phobius"/>
    </source>
</evidence>
<dbReference type="AlphaFoldDB" id="B8FNY4"/>
<keyword evidence="1" id="KW-0812">Transmembrane</keyword>
<accession>B8FNY4</accession>
<dbReference type="KEGG" id="dhd:Dhaf_1456"/>
<evidence type="ECO:0000313" key="2">
    <source>
        <dbReference type="EMBL" id="ACL19509.1"/>
    </source>
</evidence>
<dbReference type="HOGENOM" id="CLU_2933835_0_0_9"/>
<dbReference type="EMBL" id="CP001336">
    <property type="protein sequence ID" value="ACL19509.1"/>
    <property type="molecule type" value="Genomic_DNA"/>
</dbReference>
<sequence>MNRIKMFLRDYLEDIFVFLGLLLIILASLMINIILGIYAAGVILFLLGVYFIRFPIRKGR</sequence>
<feature type="transmembrane region" description="Helical" evidence="1">
    <location>
        <begin position="12"/>
        <end position="31"/>
    </location>
</feature>
<dbReference type="Proteomes" id="UP000007726">
    <property type="component" value="Chromosome"/>
</dbReference>
<keyword evidence="1" id="KW-1133">Transmembrane helix</keyword>
<keyword evidence="1" id="KW-0472">Membrane</keyword>